<dbReference type="InterPro" id="IPR046341">
    <property type="entry name" value="SET_dom_sf"/>
</dbReference>
<keyword evidence="3" id="KW-0158">Chromosome</keyword>
<feature type="domain" description="Post-SET" evidence="12">
    <location>
        <begin position="453"/>
        <end position="469"/>
    </location>
</feature>
<keyword evidence="6" id="KW-0949">S-adenosyl-L-methionine</keyword>
<evidence type="ECO:0000256" key="6">
    <source>
        <dbReference type="ARBA" id="ARBA00022691"/>
    </source>
</evidence>
<reference evidence="14" key="2">
    <citation type="submission" date="2022-03" db="EMBL/GenBank/DDBJ databases">
        <title>Draft title - Genomic analysis of global carrot germplasm unveils the trajectory of domestication and the origin of high carotenoid orange carrot.</title>
        <authorList>
            <person name="Iorizzo M."/>
            <person name="Ellison S."/>
            <person name="Senalik D."/>
            <person name="Macko-Podgorni A."/>
            <person name="Grzebelus D."/>
            <person name="Bostan H."/>
            <person name="Rolling W."/>
            <person name="Curaba J."/>
            <person name="Simon P."/>
        </authorList>
    </citation>
    <scope>NUCLEOTIDE SEQUENCE</scope>
    <source>
        <tissue evidence="14">Leaf</tissue>
    </source>
</reference>
<reference evidence="14" key="1">
    <citation type="journal article" date="2016" name="Nat. Genet.">
        <title>A high-quality carrot genome assembly provides new insights into carotenoid accumulation and asterid genome evolution.</title>
        <authorList>
            <person name="Iorizzo M."/>
            <person name="Ellison S."/>
            <person name="Senalik D."/>
            <person name="Zeng P."/>
            <person name="Satapoomin P."/>
            <person name="Huang J."/>
            <person name="Bowman M."/>
            <person name="Iovene M."/>
            <person name="Sanseverino W."/>
            <person name="Cavagnaro P."/>
            <person name="Yildiz M."/>
            <person name="Macko-Podgorni A."/>
            <person name="Moranska E."/>
            <person name="Grzebelus E."/>
            <person name="Grzebelus D."/>
            <person name="Ashrafi H."/>
            <person name="Zheng Z."/>
            <person name="Cheng S."/>
            <person name="Spooner D."/>
            <person name="Van Deynze A."/>
            <person name="Simon P."/>
        </authorList>
    </citation>
    <scope>NUCLEOTIDE SEQUENCE</scope>
    <source>
        <tissue evidence="14">Leaf</tissue>
    </source>
</reference>
<dbReference type="SUPFAM" id="SSF82199">
    <property type="entry name" value="SET domain"/>
    <property type="match status" value="1"/>
</dbReference>
<evidence type="ECO:0000256" key="8">
    <source>
        <dbReference type="ARBA" id="ARBA00022771"/>
    </source>
</evidence>
<dbReference type="Proteomes" id="UP000077755">
    <property type="component" value="Chromosome 5"/>
</dbReference>
<dbReference type="AlphaFoldDB" id="A0AAF0X4C6"/>
<dbReference type="PROSITE" id="PS50868">
    <property type="entry name" value="POST_SET"/>
    <property type="match status" value="1"/>
</dbReference>
<sequence>MPGLGNLHNPYHFRCFRALISKLYVTDLTMDTDENYDKDGSEVVPAGHEECKNNEARVSQKCSGKRRKMKALAELESDDSEWITIFPFNGMQKLVKCRICQTYVYSGTELPCSVNHCEAAYHLKCAQKSLPLQSIRKFKCPQHACFLCKDKNQLLRCIRCELAWHEKCAAFPEYVTHLRNQPGKAICWRIHENKEVNFFQFIRNFTYNLPSRRPQQDILLFTCYLHACINPAHEVFNRLPIPDVDEEFDIDNTWKNTTENEMEPPPYIHVTRNIYLVKKKRDNWDANTGCEDCISSVCSEDCICRKQYISCSRDCSCSDMCTNRPFQRQKRIKVVKTELCGWGVEAGEAINKGDFIIEYVGEVISDDSCKQRMSDMTYMGGKNFYMCQVERNFTIDSTYKGNSARFLNHSCDPNCNLEKWQLDGETRIGIFAARAIQEGEPLTYDYQYIPFGPEVQCLCGTSNCRGYLGAKKKASKEKELRDCSSKGRRRAKIRR</sequence>
<dbReference type="FunFam" id="2.170.270.10:FF:000043">
    <property type="entry name" value="Histone-lysine N-methyltransferase"/>
    <property type="match status" value="1"/>
</dbReference>
<dbReference type="PROSITE" id="PS51578">
    <property type="entry name" value="SAM_MT43_SET2_2"/>
    <property type="match status" value="1"/>
</dbReference>
<dbReference type="InterPro" id="IPR011011">
    <property type="entry name" value="Znf_FYVE_PHD"/>
</dbReference>
<dbReference type="EMBL" id="CP093347">
    <property type="protein sequence ID" value="WOH01153.1"/>
    <property type="molecule type" value="Genomic_DNA"/>
</dbReference>
<evidence type="ECO:0000313" key="15">
    <source>
        <dbReference type="Proteomes" id="UP000077755"/>
    </source>
</evidence>
<evidence type="ECO:0000259" key="13">
    <source>
        <dbReference type="PROSITE" id="PS51215"/>
    </source>
</evidence>
<keyword evidence="8" id="KW-0863">Zinc-finger</keyword>
<dbReference type="InterPro" id="IPR006560">
    <property type="entry name" value="AWS_dom"/>
</dbReference>
<keyword evidence="9" id="KW-0862">Zinc</keyword>
<evidence type="ECO:0000313" key="14">
    <source>
        <dbReference type="EMBL" id="WOH01153.1"/>
    </source>
</evidence>
<dbReference type="GO" id="GO:0032259">
    <property type="term" value="P:methylation"/>
    <property type="evidence" value="ECO:0007669"/>
    <property type="project" value="UniProtKB-KW"/>
</dbReference>
<dbReference type="GO" id="GO:0005694">
    <property type="term" value="C:chromosome"/>
    <property type="evidence" value="ECO:0007669"/>
    <property type="project" value="UniProtKB-SubCell"/>
</dbReference>
<feature type="domain" description="SET" evidence="11">
    <location>
        <begin position="330"/>
        <end position="447"/>
    </location>
</feature>
<evidence type="ECO:0000256" key="7">
    <source>
        <dbReference type="ARBA" id="ARBA00022723"/>
    </source>
</evidence>
<evidence type="ECO:0008006" key="16">
    <source>
        <dbReference type="Google" id="ProtNLM"/>
    </source>
</evidence>
<name>A0AAF0X4C6_DAUCS</name>
<protein>
    <recommendedName>
        <fullName evidence="16">Histone-lysine N-methyltransferase</fullName>
    </recommendedName>
</protein>
<evidence type="ECO:0000256" key="10">
    <source>
        <dbReference type="ARBA" id="ARBA00023242"/>
    </source>
</evidence>
<dbReference type="SMART" id="SM00317">
    <property type="entry name" value="SET"/>
    <property type="match status" value="1"/>
</dbReference>
<evidence type="ECO:0000256" key="1">
    <source>
        <dbReference type="ARBA" id="ARBA00004123"/>
    </source>
</evidence>
<accession>A0AAF0X4C6</accession>
<evidence type="ECO:0000256" key="3">
    <source>
        <dbReference type="ARBA" id="ARBA00022454"/>
    </source>
</evidence>
<evidence type="ECO:0000256" key="2">
    <source>
        <dbReference type="ARBA" id="ARBA00004286"/>
    </source>
</evidence>
<dbReference type="GO" id="GO:0042054">
    <property type="term" value="F:histone methyltransferase activity"/>
    <property type="evidence" value="ECO:0007669"/>
    <property type="project" value="InterPro"/>
</dbReference>
<dbReference type="InterPro" id="IPR001965">
    <property type="entry name" value="Znf_PHD"/>
</dbReference>
<evidence type="ECO:0000256" key="5">
    <source>
        <dbReference type="ARBA" id="ARBA00022679"/>
    </source>
</evidence>
<evidence type="ECO:0000259" key="12">
    <source>
        <dbReference type="PROSITE" id="PS50868"/>
    </source>
</evidence>
<organism evidence="14 15">
    <name type="scientific">Daucus carota subsp. sativus</name>
    <name type="common">Carrot</name>
    <dbReference type="NCBI Taxonomy" id="79200"/>
    <lineage>
        <taxon>Eukaryota</taxon>
        <taxon>Viridiplantae</taxon>
        <taxon>Streptophyta</taxon>
        <taxon>Embryophyta</taxon>
        <taxon>Tracheophyta</taxon>
        <taxon>Spermatophyta</taxon>
        <taxon>Magnoliopsida</taxon>
        <taxon>eudicotyledons</taxon>
        <taxon>Gunneridae</taxon>
        <taxon>Pentapetalae</taxon>
        <taxon>asterids</taxon>
        <taxon>campanulids</taxon>
        <taxon>Apiales</taxon>
        <taxon>Apiaceae</taxon>
        <taxon>Apioideae</taxon>
        <taxon>Scandiceae</taxon>
        <taxon>Daucinae</taxon>
        <taxon>Daucus</taxon>
        <taxon>Daucus sect. Daucus</taxon>
    </lineage>
</organism>
<dbReference type="PROSITE" id="PS51215">
    <property type="entry name" value="AWS"/>
    <property type="match status" value="1"/>
</dbReference>
<keyword evidence="5" id="KW-0808">Transferase</keyword>
<gene>
    <name evidence="14" type="ORF">DCAR_0520534</name>
</gene>
<dbReference type="GO" id="GO:0005634">
    <property type="term" value="C:nucleus"/>
    <property type="evidence" value="ECO:0007669"/>
    <property type="project" value="UniProtKB-SubCell"/>
</dbReference>
<dbReference type="SMART" id="SM00249">
    <property type="entry name" value="PHD"/>
    <property type="match status" value="2"/>
</dbReference>
<proteinExistence type="predicted"/>
<dbReference type="SUPFAM" id="SSF57903">
    <property type="entry name" value="FYVE/PHD zinc finger"/>
    <property type="match status" value="1"/>
</dbReference>
<dbReference type="Gene3D" id="2.170.270.10">
    <property type="entry name" value="SET domain"/>
    <property type="match status" value="1"/>
</dbReference>
<keyword evidence="10" id="KW-0539">Nucleus</keyword>
<keyword evidence="4" id="KW-0489">Methyltransferase</keyword>
<dbReference type="InterPro" id="IPR003616">
    <property type="entry name" value="Post-SET_dom"/>
</dbReference>
<keyword evidence="7" id="KW-0479">Metal-binding</keyword>
<dbReference type="PROSITE" id="PS50280">
    <property type="entry name" value="SET"/>
    <property type="match status" value="1"/>
</dbReference>
<evidence type="ECO:0000259" key="11">
    <source>
        <dbReference type="PROSITE" id="PS50280"/>
    </source>
</evidence>
<dbReference type="Pfam" id="PF00856">
    <property type="entry name" value="SET"/>
    <property type="match status" value="1"/>
</dbReference>
<dbReference type="InterPro" id="IPR050777">
    <property type="entry name" value="SET2_Histone-Lys_MeTrsfase"/>
</dbReference>
<evidence type="ECO:0000256" key="4">
    <source>
        <dbReference type="ARBA" id="ARBA00022603"/>
    </source>
</evidence>
<comment type="subcellular location">
    <subcellularLocation>
        <location evidence="2">Chromosome</location>
    </subcellularLocation>
    <subcellularLocation>
        <location evidence="1">Nucleus</location>
    </subcellularLocation>
</comment>
<evidence type="ECO:0000256" key="9">
    <source>
        <dbReference type="ARBA" id="ARBA00022833"/>
    </source>
</evidence>
<dbReference type="PANTHER" id="PTHR22884">
    <property type="entry name" value="SET DOMAIN PROTEINS"/>
    <property type="match status" value="1"/>
</dbReference>
<dbReference type="GO" id="GO:0008270">
    <property type="term" value="F:zinc ion binding"/>
    <property type="evidence" value="ECO:0007669"/>
    <property type="project" value="UniProtKB-KW"/>
</dbReference>
<dbReference type="InterPro" id="IPR001214">
    <property type="entry name" value="SET_dom"/>
</dbReference>
<feature type="domain" description="AWS" evidence="13">
    <location>
        <begin position="283"/>
        <end position="330"/>
    </location>
</feature>
<dbReference type="SMART" id="SM00508">
    <property type="entry name" value="PostSET"/>
    <property type="match status" value="1"/>
</dbReference>
<dbReference type="SMART" id="SM00570">
    <property type="entry name" value="AWS"/>
    <property type="match status" value="1"/>
</dbReference>
<dbReference type="InterPro" id="IPR025787">
    <property type="entry name" value="Hist-Lys_N-MeTrfase_SET2_plant"/>
</dbReference>
<keyword evidence="15" id="KW-1185">Reference proteome</keyword>